<dbReference type="GeneID" id="40320541"/>
<dbReference type="AlphaFoldDB" id="A0A3R7KU86"/>
<evidence type="ECO:0000256" key="1">
    <source>
        <dbReference type="SAM" id="MobiDB-lite"/>
    </source>
</evidence>
<dbReference type="OrthoDB" id="252978at2759"/>
<sequence>MLTAAALPPSIPPVETPPLAVGSTRLTASSGYQPPLPASVPPPSPPPPVPSPTATFSTTQPPVPALATTAVAPVVKDASKGPGPIPGTATTSPSIAVLPTYIPVVPPVVRYNEETQHISAPPLPGAPTQAVVSLRERCGKEHRTRLRMQPLDNRYLWRPAPTSESIASESWRGIYWKHVDVHRYVARRYRGNPPPIE</sequence>
<feature type="compositionally biased region" description="Low complexity" evidence="1">
    <location>
        <begin position="52"/>
        <end position="63"/>
    </location>
</feature>
<feature type="compositionally biased region" description="Pro residues" evidence="1">
    <location>
        <begin position="34"/>
        <end position="51"/>
    </location>
</feature>
<protein>
    <submittedName>
        <fullName evidence="2">Uncharacterized protein</fullName>
    </submittedName>
</protein>
<keyword evidence="3" id="KW-1185">Reference proteome</keyword>
<gene>
    <name evidence="2" type="ORF">Tco025E_06930</name>
</gene>
<feature type="region of interest" description="Disordered" evidence="1">
    <location>
        <begin position="1"/>
        <end position="63"/>
    </location>
</feature>
<dbReference type="EMBL" id="MKKU01000500">
    <property type="protein sequence ID" value="RNF09823.1"/>
    <property type="molecule type" value="Genomic_DNA"/>
</dbReference>
<evidence type="ECO:0000313" key="2">
    <source>
        <dbReference type="EMBL" id="RNF09823.1"/>
    </source>
</evidence>
<dbReference type="Proteomes" id="UP000284403">
    <property type="component" value="Unassembled WGS sequence"/>
</dbReference>
<name>A0A3R7KU86_9TRYP</name>
<proteinExistence type="predicted"/>
<evidence type="ECO:0000313" key="3">
    <source>
        <dbReference type="Proteomes" id="UP000284403"/>
    </source>
</evidence>
<comment type="caution">
    <text evidence="2">The sequence shown here is derived from an EMBL/GenBank/DDBJ whole genome shotgun (WGS) entry which is preliminary data.</text>
</comment>
<organism evidence="2 3">
    <name type="scientific">Trypanosoma conorhini</name>
    <dbReference type="NCBI Taxonomy" id="83891"/>
    <lineage>
        <taxon>Eukaryota</taxon>
        <taxon>Discoba</taxon>
        <taxon>Euglenozoa</taxon>
        <taxon>Kinetoplastea</taxon>
        <taxon>Metakinetoplastina</taxon>
        <taxon>Trypanosomatida</taxon>
        <taxon>Trypanosomatidae</taxon>
        <taxon>Trypanosoma</taxon>
    </lineage>
</organism>
<dbReference type="RefSeq" id="XP_029226104.1">
    <property type="nucleotide sequence ID" value="XM_029373797.1"/>
</dbReference>
<reference evidence="2 3" key="1">
    <citation type="journal article" date="2018" name="BMC Genomics">
        <title>Genomic comparison of Trypanosoma conorhini and Trypanosoma rangeli to Trypanosoma cruzi strains of high and low virulence.</title>
        <authorList>
            <person name="Bradwell K.R."/>
            <person name="Koparde V.N."/>
            <person name="Matveyev A.V."/>
            <person name="Serrano M.G."/>
            <person name="Alves J.M."/>
            <person name="Parikh H."/>
            <person name="Huang B."/>
            <person name="Lee V."/>
            <person name="Espinosa-Alvarez O."/>
            <person name="Ortiz P.A."/>
            <person name="Costa-Martins A.G."/>
            <person name="Teixeira M.M."/>
            <person name="Buck G.A."/>
        </authorList>
    </citation>
    <scope>NUCLEOTIDE SEQUENCE [LARGE SCALE GENOMIC DNA]</scope>
    <source>
        <strain evidence="2 3">025E</strain>
    </source>
</reference>
<accession>A0A3R7KU86</accession>